<gene>
    <name evidence="6" type="ORF">CLV35_3285</name>
</gene>
<keyword evidence="7" id="KW-1185">Reference proteome</keyword>
<name>A0A420XLT7_9ACTN</name>
<evidence type="ECO:0000259" key="5">
    <source>
        <dbReference type="Pfam" id="PF13399"/>
    </source>
</evidence>
<dbReference type="Pfam" id="PF13399">
    <property type="entry name" value="LytR_C"/>
    <property type="match status" value="1"/>
</dbReference>
<accession>A0A420XLT7</accession>
<evidence type="ECO:0000313" key="6">
    <source>
        <dbReference type="EMBL" id="RKS71487.1"/>
    </source>
</evidence>
<proteinExistence type="inferred from homology"/>
<keyword evidence="3" id="KW-1133">Transmembrane helix</keyword>
<dbReference type="PANTHER" id="PTHR33392:SF6">
    <property type="entry name" value="POLYISOPRENYL-TEICHOIC ACID--PEPTIDOGLYCAN TEICHOIC ACID TRANSFERASE TAGU"/>
    <property type="match status" value="1"/>
</dbReference>
<dbReference type="InterPro" id="IPR027381">
    <property type="entry name" value="LytR/CpsA/Psr_C"/>
</dbReference>
<dbReference type="Gene3D" id="3.40.630.190">
    <property type="entry name" value="LCP protein"/>
    <property type="match status" value="1"/>
</dbReference>
<evidence type="ECO:0000256" key="1">
    <source>
        <dbReference type="ARBA" id="ARBA00006068"/>
    </source>
</evidence>
<dbReference type="PANTHER" id="PTHR33392">
    <property type="entry name" value="POLYISOPRENYL-TEICHOIC ACID--PEPTIDOGLYCAN TEICHOIC ACID TRANSFERASE TAGU"/>
    <property type="match status" value="1"/>
</dbReference>
<feature type="domain" description="Cell envelope-related transcriptional attenuator" evidence="4">
    <location>
        <begin position="126"/>
        <end position="278"/>
    </location>
</feature>
<keyword evidence="3" id="KW-0812">Transmembrane</keyword>
<organism evidence="6 7">
    <name type="scientific">Motilibacter peucedani</name>
    <dbReference type="NCBI Taxonomy" id="598650"/>
    <lineage>
        <taxon>Bacteria</taxon>
        <taxon>Bacillati</taxon>
        <taxon>Actinomycetota</taxon>
        <taxon>Actinomycetes</taxon>
        <taxon>Motilibacterales</taxon>
        <taxon>Motilibacteraceae</taxon>
        <taxon>Motilibacter</taxon>
    </lineage>
</organism>
<sequence>MTYPADPGRPAEPYAATPVLPPELDPRGPRRGGGGRRRRVVVRVTATLSALVVAGAATLYGLDAWGNSKLTRIDPFAADGGVTQPAKLSADAENFLLVGSDSREGMSRNDTARLHVGTTASAAGERADTMILLHIGKGTGKAVMVSFPRDSYVTIPAHRGSAGQTVPAAKNKINDAFAEGGPALAIETVAQATGIHIDHYVEINFLGFERMVNAVGGVTVCTPKTLKDHDSGLDLSAGTHKIDGETALKYARARHIDSDFGRIGRQQKLLASLLRKVTSAGTLSNPFKLKRLVSAALESIKVDKDLSQGDMISLAKRLNGLSPSKVTFASIPVADDNYNPPGPVAAAVLWEQAQAQQLFNAISKDEPVGPAATPAPSSSSSVSATTPPSQVRVRVLNGAGVKGLAARAAGDLGKAGFAVAGTGNAATATGAQTVIRYDPRWSTSLKTLQAALPAATLTPVKGLGGTFQVVAGSSWSGAQSVKLVTPRRTSATASGTPAVQTRTAADTACT</sequence>
<feature type="domain" description="LytR/CpsA/Psr regulator C-terminal" evidence="5">
    <location>
        <begin position="390"/>
        <end position="475"/>
    </location>
</feature>
<dbReference type="OrthoDB" id="9782542at2"/>
<comment type="caution">
    <text evidence="6">The sequence shown here is derived from an EMBL/GenBank/DDBJ whole genome shotgun (WGS) entry which is preliminary data.</text>
</comment>
<evidence type="ECO:0000256" key="2">
    <source>
        <dbReference type="SAM" id="MobiDB-lite"/>
    </source>
</evidence>
<dbReference type="NCBIfam" id="TIGR00350">
    <property type="entry name" value="lytR_cpsA_psr"/>
    <property type="match status" value="1"/>
</dbReference>
<evidence type="ECO:0000313" key="7">
    <source>
        <dbReference type="Proteomes" id="UP000281955"/>
    </source>
</evidence>
<feature type="transmembrane region" description="Helical" evidence="3">
    <location>
        <begin position="40"/>
        <end position="62"/>
    </location>
</feature>
<feature type="region of interest" description="Disordered" evidence="2">
    <location>
        <begin position="1"/>
        <end position="38"/>
    </location>
</feature>
<feature type="compositionally biased region" description="Low complexity" evidence="2">
    <location>
        <begin position="370"/>
        <end position="389"/>
    </location>
</feature>
<feature type="compositionally biased region" description="Basic residues" evidence="2">
    <location>
        <begin position="29"/>
        <end position="38"/>
    </location>
</feature>
<dbReference type="InParanoid" id="A0A420XLT7"/>
<dbReference type="InterPro" id="IPR050922">
    <property type="entry name" value="LytR/CpsA/Psr_CW_biosynth"/>
</dbReference>
<dbReference type="AlphaFoldDB" id="A0A420XLT7"/>
<dbReference type="EMBL" id="RBWV01000014">
    <property type="protein sequence ID" value="RKS71487.1"/>
    <property type="molecule type" value="Genomic_DNA"/>
</dbReference>
<dbReference type="Pfam" id="PF03816">
    <property type="entry name" value="LytR_cpsA_psr"/>
    <property type="match status" value="1"/>
</dbReference>
<feature type="region of interest" description="Disordered" evidence="2">
    <location>
        <begin position="365"/>
        <end position="389"/>
    </location>
</feature>
<evidence type="ECO:0000256" key="3">
    <source>
        <dbReference type="SAM" id="Phobius"/>
    </source>
</evidence>
<evidence type="ECO:0000259" key="4">
    <source>
        <dbReference type="Pfam" id="PF03816"/>
    </source>
</evidence>
<dbReference type="Gene3D" id="3.30.70.2390">
    <property type="match status" value="1"/>
</dbReference>
<reference evidence="6 7" key="1">
    <citation type="submission" date="2018-10" db="EMBL/GenBank/DDBJ databases">
        <title>Genomic Encyclopedia of Archaeal and Bacterial Type Strains, Phase II (KMG-II): from individual species to whole genera.</title>
        <authorList>
            <person name="Goeker M."/>
        </authorList>
    </citation>
    <scope>NUCLEOTIDE SEQUENCE [LARGE SCALE GENOMIC DNA]</scope>
    <source>
        <strain evidence="6 7">RP-AC37</strain>
    </source>
</reference>
<protein>
    <submittedName>
        <fullName evidence="6">LCP family protein required for cell wall assembly</fullName>
    </submittedName>
</protein>
<dbReference type="Proteomes" id="UP000281955">
    <property type="component" value="Unassembled WGS sequence"/>
</dbReference>
<keyword evidence="3" id="KW-0472">Membrane</keyword>
<comment type="similarity">
    <text evidence="1">Belongs to the LytR/CpsA/Psr (LCP) family.</text>
</comment>
<dbReference type="InterPro" id="IPR004474">
    <property type="entry name" value="LytR_CpsA_psr"/>
</dbReference>
<dbReference type="RefSeq" id="WP_121194543.1">
    <property type="nucleotide sequence ID" value="NZ_RBWV01000014.1"/>
</dbReference>